<keyword evidence="2" id="KW-0812">Transmembrane</keyword>
<keyword evidence="4" id="KW-1185">Reference proteome</keyword>
<accession>A0A947D8N2</accession>
<dbReference type="SUPFAM" id="SSF88713">
    <property type="entry name" value="Glycoside hydrolase/deacetylase"/>
    <property type="match status" value="1"/>
</dbReference>
<keyword evidence="2" id="KW-0472">Membrane</keyword>
<feature type="transmembrane region" description="Helical" evidence="2">
    <location>
        <begin position="21"/>
        <end position="44"/>
    </location>
</feature>
<proteinExistence type="predicted"/>
<evidence type="ECO:0000313" key="3">
    <source>
        <dbReference type="EMBL" id="MBT9292735.1"/>
    </source>
</evidence>
<dbReference type="PANTHER" id="PTHR30105">
    <property type="entry name" value="UNCHARACTERIZED YIBQ-RELATED"/>
    <property type="match status" value="1"/>
</dbReference>
<dbReference type="InterPro" id="IPR006837">
    <property type="entry name" value="Divergent_DAC"/>
</dbReference>
<evidence type="ECO:0000313" key="4">
    <source>
        <dbReference type="Proteomes" id="UP000766595"/>
    </source>
</evidence>
<dbReference type="Proteomes" id="UP000766595">
    <property type="component" value="Unassembled WGS sequence"/>
</dbReference>
<evidence type="ECO:0000256" key="1">
    <source>
        <dbReference type="SAM" id="MobiDB-lite"/>
    </source>
</evidence>
<dbReference type="Pfam" id="PF04748">
    <property type="entry name" value="Polysacc_deac_2"/>
    <property type="match status" value="1"/>
</dbReference>
<comment type="caution">
    <text evidence="3">The sequence shown here is derived from an EMBL/GenBank/DDBJ whole genome shotgun (WGS) entry which is preliminary data.</text>
</comment>
<sequence length="391" mass="41190">MADDLNAPLGLTTSKTGWKRLPFGAIGIALLMLLSAGAVVWTAFFPDPFGGEPTAVVRIDRGKTGVGPNDIGVGDPKRAGGSLPGEQKDGEPASGGPADPGTRGGAGSADPGKRIGVPPEGQPLTSTPVIRVTDRGKFGPLPKIAPDGARALEVYSRPVPKRPAATPKVVIVVGGLGLSQTGTQEALRLLPPDVTLAFAPYGSSLDRWMQRARQDGHELLLQLPMEPFDYPDNDPGPHTLLTSLTAEQNIERMHYVLSRVTNYVGVINYMGAKFSADDARLTPVFREIASRGMMYLDDGTSARSVAEPIARTSKLPFAKADLVIDAVSTEQAIDARLQQLENLARARGIAIGVASALPVSVRRISEWAKSVEGRGLIIVPASMAAREGQSG</sequence>
<dbReference type="InterPro" id="IPR011330">
    <property type="entry name" value="Glyco_hydro/deAcase_b/a-brl"/>
</dbReference>
<name>A0A947D8N2_9HYPH</name>
<dbReference type="RefSeq" id="WP_261971240.1">
    <property type="nucleotide sequence ID" value="NZ_JAHHZF010000015.1"/>
</dbReference>
<organism evidence="3 4">
    <name type="scientific">Prosthecodimorpha staleyi</name>
    <dbReference type="NCBI Taxonomy" id="2840188"/>
    <lineage>
        <taxon>Bacteria</taxon>
        <taxon>Pseudomonadati</taxon>
        <taxon>Pseudomonadota</taxon>
        <taxon>Alphaproteobacteria</taxon>
        <taxon>Hyphomicrobiales</taxon>
        <taxon>Ancalomicrobiaceae</taxon>
        <taxon>Prosthecodimorpha</taxon>
    </lineage>
</organism>
<dbReference type="Gene3D" id="3.20.20.370">
    <property type="entry name" value="Glycoside hydrolase/deacetylase"/>
    <property type="match status" value="1"/>
</dbReference>
<dbReference type="EMBL" id="JAHHZF010000015">
    <property type="protein sequence ID" value="MBT9292735.1"/>
    <property type="molecule type" value="Genomic_DNA"/>
</dbReference>
<gene>
    <name evidence="3" type="ORF">KL771_24960</name>
</gene>
<dbReference type="AlphaFoldDB" id="A0A947D8N2"/>
<dbReference type="PANTHER" id="PTHR30105:SF2">
    <property type="entry name" value="DIVERGENT POLYSACCHARIDE DEACETYLASE SUPERFAMILY"/>
    <property type="match status" value="1"/>
</dbReference>
<evidence type="ECO:0000256" key="2">
    <source>
        <dbReference type="SAM" id="Phobius"/>
    </source>
</evidence>
<protein>
    <submittedName>
        <fullName evidence="3">Divergent polysaccharide deacetylase family protein</fullName>
    </submittedName>
</protein>
<dbReference type="CDD" id="cd10936">
    <property type="entry name" value="CE4_DAC2"/>
    <property type="match status" value="1"/>
</dbReference>
<dbReference type="GO" id="GO:0005975">
    <property type="term" value="P:carbohydrate metabolic process"/>
    <property type="evidence" value="ECO:0007669"/>
    <property type="project" value="InterPro"/>
</dbReference>
<keyword evidence="2" id="KW-1133">Transmembrane helix</keyword>
<feature type="region of interest" description="Disordered" evidence="1">
    <location>
        <begin position="61"/>
        <end position="128"/>
    </location>
</feature>
<reference evidence="3 4" key="1">
    <citation type="submission" date="2021-06" db="EMBL/GenBank/DDBJ databases">
        <authorList>
            <person name="Grouzdev D.S."/>
            <person name="Koziaeva V."/>
        </authorList>
    </citation>
    <scope>NUCLEOTIDE SEQUENCE [LARGE SCALE GENOMIC DNA]</scope>
    <source>
        <strain evidence="3 4">22</strain>
    </source>
</reference>